<reference evidence="10" key="1">
    <citation type="submission" date="2020-10" db="EMBL/GenBank/DDBJ databases">
        <authorList>
            <person name="Gilroy R."/>
        </authorList>
    </citation>
    <scope>NUCLEOTIDE SEQUENCE</scope>
    <source>
        <strain evidence="10">ChiGjej1B1-1684</strain>
    </source>
</reference>
<evidence type="ECO:0000256" key="4">
    <source>
        <dbReference type="ARBA" id="ARBA00022723"/>
    </source>
</evidence>
<keyword evidence="5" id="KW-0663">Pyridoxal phosphate</keyword>
<dbReference type="GO" id="GO:0031071">
    <property type="term" value="F:cysteine desulfurase activity"/>
    <property type="evidence" value="ECO:0007669"/>
    <property type="project" value="UniProtKB-EC"/>
</dbReference>
<reference evidence="10" key="2">
    <citation type="journal article" date="2021" name="PeerJ">
        <title>Extensive microbial diversity within the chicken gut microbiome revealed by metagenomics and culture.</title>
        <authorList>
            <person name="Gilroy R."/>
            <person name="Ravi A."/>
            <person name="Getino M."/>
            <person name="Pursley I."/>
            <person name="Horton D.L."/>
            <person name="Alikhan N.F."/>
            <person name="Baker D."/>
            <person name="Gharbi K."/>
            <person name="Hall N."/>
            <person name="Watson M."/>
            <person name="Adriaenssens E.M."/>
            <person name="Foster-Nyarko E."/>
            <person name="Jarju S."/>
            <person name="Secka A."/>
            <person name="Antonio M."/>
            <person name="Oren A."/>
            <person name="Chaudhuri R.R."/>
            <person name="La Ragione R."/>
            <person name="Hildebrand F."/>
            <person name="Pallen M.J."/>
        </authorList>
    </citation>
    <scope>NUCLEOTIDE SEQUENCE</scope>
    <source>
        <strain evidence="10">ChiGjej1B1-1684</strain>
    </source>
</reference>
<comment type="caution">
    <text evidence="10">The sequence shown here is derived from an EMBL/GenBank/DDBJ whole genome shotgun (WGS) entry which is preliminary data.</text>
</comment>
<dbReference type="GO" id="GO:0051536">
    <property type="term" value="F:iron-sulfur cluster binding"/>
    <property type="evidence" value="ECO:0007669"/>
    <property type="project" value="UniProtKB-KW"/>
</dbReference>
<protein>
    <submittedName>
        <fullName evidence="10">Cysteine desulfurase</fullName>
    </submittedName>
</protein>
<dbReference type="FunFam" id="3.40.640.10:FF:000084">
    <property type="entry name" value="IscS-like cysteine desulfurase"/>
    <property type="match status" value="1"/>
</dbReference>
<proteinExistence type="inferred from homology"/>
<dbReference type="InterPro" id="IPR015424">
    <property type="entry name" value="PyrdxlP-dep_Trfase"/>
</dbReference>
<dbReference type="InterPro" id="IPR015422">
    <property type="entry name" value="PyrdxlP-dep_Trfase_small"/>
</dbReference>
<evidence type="ECO:0000313" key="10">
    <source>
        <dbReference type="EMBL" id="HIU49500.1"/>
    </source>
</evidence>
<evidence type="ECO:0000256" key="1">
    <source>
        <dbReference type="ARBA" id="ARBA00001933"/>
    </source>
</evidence>
<keyword evidence="6" id="KW-0408">Iron</keyword>
<evidence type="ECO:0000256" key="8">
    <source>
        <dbReference type="ARBA" id="ARBA00050776"/>
    </source>
</evidence>
<dbReference type="Gene3D" id="3.90.1150.10">
    <property type="entry name" value="Aspartate Aminotransferase, domain 1"/>
    <property type="match status" value="1"/>
</dbReference>
<dbReference type="InterPro" id="IPR000192">
    <property type="entry name" value="Aminotrans_V_dom"/>
</dbReference>
<evidence type="ECO:0000256" key="5">
    <source>
        <dbReference type="ARBA" id="ARBA00022898"/>
    </source>
</evidence>
<keyword evidence="4" id="KW-0479">Metal-binding</keyword>
<evidence type="ECO:0000256" key="6">
    <source>
        <dbReference type="ARBA" id="ARBA00023004"/>
    </source>
</evidence>
<evidence type="ECO:0000256" key="3">
    <source>
        <dbReference type="ARBA" id="ARBA00022679"/>
    </source>
</evidence>
<dbReference type="Gene3D" id="1.10.260.50">
    <property type="match status" value="1"/>
</dbReference>
<dbReference type="SUPFAM" id="SSF53383">
    <property type="entry name" value="PLP-dependent transferases"/>
    <property type="match status" value="1"/>
</dbReference>
<dbReference type="EMBL" id="DVNG01000007">
    <property type="protein sequence ID" value="HIU49500.1"/>
    <property type="molecule type" value="Genomic_DNA"/>
</dbReference>
<evidence type="ECO:0000256" key="2">
    <source>
        <dbReference type="ARBA" id="ARBA00006490"/>
    </source>
</evidence>
<dbReference type="GO" id="GO:0046872">
    <property type="term" value="F:metal ion binding"/>
    <property type="evidence" value="ECO:0007669"/>
    <property type="project" value="UniProtKB-KW"/>
</dbReference>
<keyword evidence="7" id="KW-0411">Iron-sulfur</keyword>
<dbReference type="PANTHER" id="PTHR11601">
    <property type="entry name" value="CYSTEINE DESULFURYLASE FAMILY MEMBER"/>
    <property type="match status" value="1"/>
</dbReference>
<dbReference type="AlphaFoldDB" id="A0A9D1LWY5"/>
<evidence type="ECO:0000259" key="9">
    <source>
        <dbReference type="Pfam" id="PF00266"/>
    </source>
</evidence>
<gene>
    <name evidence="10" type="ORF">IAD22_00585</name>
</gene>
<dbReference type="PIRSF" id="PIRSF005572">
    <property type="entry name" value="NifS"/>
    <property type="match status" value="1"/>
</dbReference>
<organism evidence="10 11">
    <name type="scientific">Candidatus Limousia pullorum</name>
    <dbReference type="NCBI Taxonomy" id="2840860"/>
    <lineage>
        <taxon>Bacteria</taxon>
        <taxon>Bacillati</taxon>
        <taxon>Bacillota</taxon>
        <taxon>Clostridia</taxon>
        <taxon>Eubacteriales</taxon>
        <taxon>Oscillospiraceae</taxon>
        <taxon>Oscillospiraceae incertae sedis</taxon>
        <taxon>Candidatus Limousia</taxon>
    </lineage>
</organism>
<dbReference type="InterPro" id="IPR015421">
    <property type="entry name" value="PyrdxlP-dep_Trfase_major"/>
</dbReference>
<name>A0A9D1LWY5_9FIRM</name>
<accession>A0A9D1LWY5</accession>
<feature type="domain" description="Aminotransferase class V" evidence="9">
    <location>
        <begin position="4"/>
        <end position="362"/>
    </location>
</feature>
<dbReference type="Gene3D" id="3.40.640.10">
    <property type="entry name" value="Type I PLP-dependent aspartate aminotransferase-like (Major domain)"/>
    <property type="match status" value="1"/>
</dbReference>
<dbReference type="InterPro" id="IPR016454">
    <property type="entry name" value="Cysteine_dSase"/>
</dbReference>
<sequence>MTEHYLDNSATTAVCREAAQKAFEMMTTKYGNPSSLHNKGMEAEDEVEKSREIIAKSLGVTPEEIFFTSGGTEANNTAIIGAAHAAKRKGNKIVISAVEHSSVLETAESLEKEGFEVVKIFLDEDGYINIKDIEEAIDEKTVVVSVMTVNNETGAIFPTDKIAKIIKRKKSPALFHTDCVQAYGKISLKASKLGADLITISAHKVHGPKGVGALYIRKGVRILPLIHGGEQQKKIRPGTECVPLICAFGTAVSLFDIEENMKNVTALRDYALEKLLQIDGVQVNSPKDCLPYIINISVLGIKSETMLHHLASKGVYISSSSACAKGQRSYVLKAMKLSDQRIDSALRISFSKFNTKEDVDALVEGIISGCGSLVRKKYN</sequence>
<dbReference type="PANTHER" id="PTHR11601:SF34">
    <property type="entry name" value="CYSTEINE DESULFURASE"/>
    <property type="match status" value="1"/>
</dbReference>
<comment type="similarity">
    <text evidence="2">Belongs to the class-V pyridoxal-phosphate-dependent aminotransferase family. NifS/IscS subfamily.</text>
</comment>
<dbReference type="Pfam" id="PF00266">
    <property type="entry name" value="Aminotran_5"/>
    <property type="match status" value="1"/>
</dbReference>
<dbReference type="Proteomes" id="UP000824118">
    <property type="component" value="Unassembled WGS sequence"/>
</dbReference>
<comment type="cofactor">
    <cofactor evidence="1">
        <name>pyridoxal 5'-phosphate</name>
        <dbReference type="ChEBI" id="CHEBI:597326"/>
    </cofactor>
</comment>
<evidence type="ECO:0000313" key="11">
    <source>
        <dbReference type="Proteomes" id="UP000824118"/>
    </source>
</evidence>
<comment type="catalytic activity">
    <reaction evidence="8">
        <text>(sulfur carrier)-H + L-cysteine = (sulfur carrier)-SH + L-alanine</text>
        <dbReference type="Rhea" id="RHEA:43892"/>
        <dbReference type="Rhea" id="RHEA-COMP:14737"/>
        <dbReference type="Rhea" id="RHEA-COMP:14739"/>
        <dbReference type="ChEBI" id="CHEBI:29917"/>
        <dbReference type="ChEBI" id="CHEBI:35235"/>
        <dbReference type="ChEBI" id="CHEBI:57972"/>
        <dbReference type="ChEBI" id="CHEBI:64428"/>
        <dbReference type="EC" id="2.8.1.7"/>
    </reaction>
</comment>
<evidence type="ECO:0000256" key="7">
    <source>
        <dbReference type="ARBA" id="ARBA00023014"/>
    </source>
</evidence>
<keyword evidence="3" id="KW-0808">Transferase</keyword>